<dbReference type="InterPro" id="IPR008928">
    <property type="entry name" value="6-hairpin_glycosidase_sf"/>
</dbReference>
<dbReference type="InterPro" id="IPR054363">
    <property type="entry name" value="GH95_cat"/>
</dbReference>
<dbReference type="PANTHER" id="PTHR31084">
    <property type="entry name" value="ALPHA-L-FUCOSIDASE 2"/>
    <property type="match status" value="1"/>
</dbReference>
<reference evidence="3" key="1">
    <citation type="journal article" date="2019" name="Int. J. Syst. Evol. Microbiol.">
        <title>The Global Catalogue of Microorganisms (GCM) 10K type strain sequencing project: providing services to taxonomists for standard genome sequencing and annotation.</title>
        <authorList>
            <consortium name="The Broad Institute Genomics Platform"/>
            <consortium name="The Broad Institute Genome Sequencing Center for Infectious Disease"/>
            <person name="Wu L."/>
            <person name="Ma J."/>
        </authorList>
    </citation>
    <scope>NUCLEOTIDE SEQUENCE [LARGE SCALE GENOMIC DNA]</scope>
    <source>
        <strain evidence="3">CCUG 53270</strain>
    </source>
</reference>
<keyword evidence="3" id="KW-1185">Reference proteome</keyword>
<protein>
    <recommendedName>
        <fullName evidence="1">Glycosyl hydrolase family 95 catalytic domain-containing protein</fullName>
    </recommendedName>
</protein>
<feature type="domain" description="Glycosyl hydrolase family 95 catalytic" evidence="1">
    <location>
        <begin position="486"/>
        <end position="592"/>
    </location>
</feature>
<evidence type="ECO:0000313" key="2">
    <source>
        <dbReference type="EMBL" id="MFD1223645.1"/>
    </source>
</evidence>
<dbReference type="SUPFAM" id="SSF48208">
    <property type="entry name" value="Six-hairpin glycosidases"/>
    <property type="match status" value="1"/>
</dbReference>
<comment type="caution">
    <text evidence="2">The sequence shown here is derived from an EMBL/GenBank/DDBJ whole genome shotgun (WGS) entry which is preliminary data.</text>
</comment>
<gene>
    <name evidence="2" type="ORF">ACFQ4B_26340</name>
</gene>
<dbReference type="Gene3D" id="1.50.10.10">
    <property type="match status" value="1"/>
</dbReference>
<dbReference type="InterPro" id="IPR012341">
    <property type="entry name" value="6hp_glycosidase-like_sf"/>
</dbReference>
<dbReference type="Gene3D" id="2.60.40.1180">
    <property type="entry name" value="Golgi alpha-mannosidase II"/>
    <property type="match status" value="1"/>
</dbReference>
<name>A0ABW3UVM5_9BACL</name>
<organism evidence="2 3">
    <name type="scientific">Paenibacillus vulneris</name>
    <dbReference type="NCBI Taxonomy" id="1133364"/>
    <lineage>
        <taxon>Bacteria</taxon>
        <taxon>Bacillati</taxon>
        <taxon>Bacillota</taxon>
        <taxon>Bacilli</taxon>
        <taxon>Bacillales</taxon>
        <taxon>Paenibacillaceae</taxon>
        <taxon>Paenibacillus</taxon>
    </lineage>
</organism>
<dbReference type="Proteomes" id="UP001597180">
    <property type="component" value="Unassembled WGS sequence"/>
</dbReference>
<evidence type="ECO:0000259" key="1">
    <source>
        <dbReference type="Pfam" id="PF22124"/>
    </source>
</evidence>
<proteinExistence type="predicted"/>
<dbReference type="RefSeq" id="WP_345587908.1">
    <property type="nucleotide sequence ID" value="NZ_BAABJG010000014.1"/>
</dbReference>
<dbReference type="InterPro" id="IPR013780">
    <property type="entry name" value="Glyco_hydro_b"/>
</dbReference>
<dbReference type="Pfam" id="PF22124">
    <property type="entry name" value="Glyco_hydro_95_cat"/>
    <property type="match status" value="1"/>
</dbReference>
<dbReference type="EMBL" id="JBHTLU010000036">
    <property type="protein sequence ID" value="MFD1223645.1"/>
    <property type="molecule type" value="Genomic_DNA"/>
</dbReference>
<sequence>MTRKVDAATIPYRELVTRADLHYEHTVKRSEGGLPLGNGRMGSLLWTSPSALKFQVNRADVYANDCHTSSFNQRHMDYAYGCAFVDIDFVDYGDDVFKDGSINQHLSVYEGTATIQGEGVKAEAFASAHQDAFGIRVVDEREDPQGINIKLKMLRPAEVVTKNHSAVSTLSMAGDLIVLKQVFREGGYYCSSAVVIGIHGREARARMNDELGGREPVQQYRKSQVIGQPNETEMRLCVKPGQGAFEIFIGSAASFDEAEDVIAAAAGQVQQAMQTGYDRLLQEHKAWWNRFWETSYIRLSSEDGAAERIELHYTYYLYLMASNSRGSKYPPNFGGMLLSPRGDLRHWGAMHWWNNMNLYYNAVLPSGHYELFQPYFHMYSGMYDSCAKAAEQQWGSQGIYIPEVVTFNGMEELPEDIAEEMRELYLLRKPWDQMSDRFRAFADTKRPHESRWNWRYLEKYVNGQFEYVERGFGPYGFTTHMFGTQAGIAYHYWLYYEYTQDEAWLRERAYPIIKGTAEFFRHFSHLQKDEDGTYHMYHTTSDEKYYDGTDTMDSMAAMHTIFPILLKAAELLNVDEELRPVWQELYDNLAPLPRSDHPDAVLRTGEGEPAVWVGAIGPVLDNKSHIDLKPGRFGDLSSLETAHEHPDLFETTMATIKYYENTIGQDWSRAAHEMSGTGRVLAHMGLAEPFKQVILAQLDCVNAERDYCYFADTGRVKHFENRLTVREGVNCISIQRLGNAAAALQAALCQSLPAGPGKDPVIRLFPACPADWEADFSLWCRGGFNVTSSIRSGNVAFVHLRSTLGGTCRIRNPWGEAAVTLAYKGGQTVTLEGSLLIFETKQGDEVELLPT</sequence>
<evidence type="ECO:0000313" key="3">
    <source>
        <dbReference type="Proteomes" id="UP001597180"/>
    </source>
</evidence>
<dbReference type="PANTHER" id="PTHR31084:SF0">
    <property type="entry name" value="ALPHA-L-FUCOSIDASE 2"/>
    <property type="match status" value="1"/>
</dbReference>
<accession>A0ABW3UVM5</accession>